<name>A0A1I3AEL5_9RHOB</name>
<sequence length="235" mass="25364">MPFRVGNRVDRAAAALAPSGLVLRGGLNFAPDEPRPPGPGGAPAAAVLLVGNAGAGYWPVFAQWRRAQTDPPAEPLDLWSREVIARAAAEIGARVLMPNDRPFAPFQQWAMRALRLKPSPLGLLMHPRLGLWHAFRGALLLDDALSRRALRRLNRPRGRTRHPCDHCADKPCLRGCPVAAYGADGFAHAACLSHLRSAAGAGCTRLCLARDACPQGRGWRYPDAVQAFHQRAFAG</sequence>
<dbReference type="OrthoDB" id="8279740at2"/>
<evidence type="ECO:0000313" key="2">
    <source>
        <dbReference type="Proteomes" id="UP000183635"/>
    </source>
</evidence>
<proteinExistence type="predicted"/>
<protein>
    <recommendedName>
        <fullName evidence="3">4Fe-4S ferredoxin-type domain-containing protein</fullName>
    </recommendedName>
</protein>
<organism evidence="1 2">
    <name type="scientific">Paracoccus aminovorans</name>
    <dbReference type="NCBI Taxonomy" id="34004"/>
    <lineage>
        <taxon>Bacteria</taxon>
        <taxon>Pseudomonadati</taxon>
        <taxon>Pseudomonadota</taxon>
        <taxon>Alphaproteobacteria</taxon>
        <taxon>Rhodobacterales</taxon>
        <taxon>Paracoccaceae</taxon>
        <taxon>Paracoccus</taxon>
    </lineage>
</organism>
<gene>
    <name evidence="1" type="ORF">SAMN04488021_11451</name>
</gene>
<keyword evidence="2" id="KW-1185">Reference proteome</keyword>
<dbReference type="RefSeq" id="WP_074967624.1">
    <property type="nucleotide sequence ID" value="NZ_CBCRYP010000012.1"/>
</dbReference>
<accession>A0A1I3AEL5</accession>
<dbReference type="EMBL" id="FOPU01000014">
    <property type="protein sequence ID" value="SFH48276.1"/>
    <property type="molecule type" value="Genomic_DNA"/>
</dbReference>
<dbReference type="Proteomes" id="UP000183635">
    <property type="component" value="Unassembled WGS sequence"/>
</dbReference>
<reference evidence="1 2" key="1">
    <citation type="submission" date="2016-10" db="EMBL/GenBank/DDBJ databases">
        <authorList>
            <person name="de Groot N.N."/>
        </authorList>
    </citation>
    <scope>NUCLEOTIDE SEQUENCE [LARGE SCALE GENOMIC DNA]</scope>
    <source>
        <strain evidence="1 2">DSM 8537</strain>
    </source>
</reference>
<dbReference type="STRING" id="34004.SAMN04488021_11451"/>
<evidence type="ECO:0000313" key="1">
    <source>
        <dbReference type="EMBL" id="SFH48276.1"/>
    </source>
</evidence>
<dbReference type="AlphaFoldDB" id="A0A1I3AEL5"/>
<evidence type="ECO:0008006" key="3">
    <source>
        <dbReference type="Google" id="ProtNLM"/>
    </source>
</evidence>